<feature type="region of interest" description="Disordered" evidence="1">
    <location>
        <begin position="9"/>
        <end position="41"/>
    </location>
</feature>
<dbReference type="EMBL" id="DF973221">
    <property type="protein sequence ID" value="GAU20895.1"/>
    <property type="molecule type" value="Genomic_DNA"/>
</dbReference>
<gene>
    <name evidence="2" type="ORF">TSUD_120870</name>
</gene>
<feature type="region of interest" description="Disordered" evidence="1">
    <location>
        <begin position="423"/>
        <end position="459"/>
    </location>
</feature>
<dbReference type="PANTHER" id="PTHR34786:SF1">
    <property type="entry name" value="OS09G0504900 PROTEIN"/>
    <property type="match status" value="1"/>
</dbReference>
<proteinExistence type="predicted"/>
<dbReference type="Gene3D" id="2.60.40.2310">
    <property type="match status" value="1"/>
</dbReference>
<dbReference type="AlphaFoldDB" id="A0A2Z6M6M8"/>
<evidence type="ECO:0000313" key="2">
    <source>
        <dbReference type="EMBL" id="GAU20895.1"/>
    </source>
</evidence>
<dbReference type="OrthoDB" id="114080at2759"/>
<dbReference type="Proteomes" id="UP000242715">
    <property type="component" value="Unassembled WGS sequence"/>
</dbReference>
<feature type="compositionally biased region" description="Basic and acidic residues" evidence="1">
    <location>
        <begin position="380"/>
        <end position="395"/>
    </location>
</feature>
<evidence type="ECO:0000313" key="3">
    <source>
        <dbReference type="Proteomes" id="UP000242715"/>
    </source>
</evidence>
<feature type="non-terminal residue" evidence="2">
    <location>
        <position position="1"/>
    </location>
</feature>
<reference evidence="3" key="1">
    <citation type="journal article" date="2017" name="Front. Plant Sci.">
        <title>Climate Clever Clovers: New Paradigm to Reduce the Environmental Footprint of Ruminants by Breeding Low Methanogenic Forages Utilizing Haplotype Variation.</title>
        <authorList>
            <person name="Kaur P."/>
            <person name="Appels R."/>
            <person name="Bayer P.E."/>
            <person name="Keeble-Gagnere G."/>
            <person name="Wang J."/>
            <person name="Hirakawa H."/>
            <person name="Shirasawa K."/>
            <person name="Vercoe P."/>
            <person name="Stefanova K."/>
            <person name="Durmic Z."/>
            <person name="Nichols P."/>
            <person name="Revell C."/>
            <person name="Isobe S.N."/>
            <person name="Edwards D."/>
            <person name="Erskine W."/>
        </authorList>
    </citation>
    <scope>NUCLEOTIDE SEQUENCE [LARGE SCALE GENOMIC DNA]</scope>
    <source>
        <strain evidence="3">cv. Daliak</strain>
    </source>
</reference>
<accession>A0A2Z6M6M8</accession>
<protein>
    <submittedName>
        <fullName evidence="2">Uncharacterized protein</fullName>
    </submittedName>
</protein>
<dbReference type="PANTHER" id="PTHR34786">
    <property type="entry name" value="OS09G0504900 PROTEIN"/>
    <property type="match status" value="1"/>
</dbReference>
<feature type="compositionally biased region" description="Polar residues" evidence="1">
    <location>
        <begin position="356"/>
        <end position="371"/>
    </location>
</feature>
<organism evidence="2 3">
    <name type="scientific">Trifolium subterraneum</name>
    <name type="common">Subterranean clover</name>
    <dbReference type="NCBI Taxonomy" id="3900"/>
    <lineage>
        <taxon>Eukaryota</taxon>
        <taxon>Viridiplantae</taxon>
        <taxon>Streptophyta</taxon>
        <taxon>Embryophyta</taxon>
        <taxon>Tracheophyta</taxon>
        <taxon>Spermatophyta</taxon>
        <taxon>Magnoliopsida</taxon>
        <taxon>eudicotyledons</taxon>
        <taxon>Gunneridae</taxon>
        <taxon>Pentapetalae</taxon>
        <taxon>rosids</taxon>
        <taxon>fabids</taxon>
        <taxon>Fabales</taxon>
        <taxon>Fabaceae</taxon>
        <taxon>Papilionoideae</taxon>
        <taxon>50 kb inversion clade</taxon>
        <taxon>NPAAA clade</taxon>
        <taxon>Hologalegina</taxon>
        <taxon>IRL clade</taxon>
        <taxon>Trifolieae</taxon>
        <taxon>Trifolium</taxon>
    </lineage>
</organism>
<evidence type="ECO:0000256" key="1">
    <source>
        <dbReference type="SAM" id="MobiDB-lite"/>
    </source>
</evidence>
<feature type="region of interest" description="Disordered" evidence="1">
    <location>
        <begin position="342"/>
        <end position="395"/>
    </location>
</feature>
<name>A0A2Z6M6M8_TRISU</name>
<keyword evidence="3" id="KW-1185">Reference proteome</keyword>
<feature type="compositionally biased region" description="Polar residues" evidence="1">
    <location>
        <begin position="428"/>
        <end position="437"/>
    </location>
</feature>
<sequence>CWTLLLHSQTAAPRIRPPPSSSQTAGAYHHRSPSRALSTTGTLTPSLSQAFLPRLSTALYLSRTDKTHYDHIHGASHINPIKAFDPGLVYDIEPQEYFEFLCTHKLRMRSFFASAGDLNYPAISVVFQRSVSTVHITVTNVGPATSKYHIIVLPLDLNCKDSMGTEFETVEGRITSMLPQLQYERGILERLVYKNKNQHRRCSYFQHLLKVRRDLRLLQLAKLEELVTSCFNVIKGDRPKQKIHLLESEISVLFARSFFMGLSVTIMALLARLRVLVQQILLDLVYLFNTVSSLSKKKQSVKITHDGIEVFREFYPISDDDDDYITLECVWKSEKYILRERKHKRENESQGEDSGENLSVQPSGVNYNTIDSILGDDQLDPERGDADAAAEQDHSHVKDMNTDLLPALPQIDEVKETVFSIKEGGGNRSTTKQTVFSSEERGENCSTTQASLCESAPEGDLRALSQSSTSGKLHSSSKKVAFVSIKNPKLAPQSVQSSISVLTSNAKAKAFHFMGNESDQTKDDKGDSLANIFTNNELDFDEPIKLGHDGIILHPMA</sequence>